<gene>
    <name evidence="3" type="ORF">IE077_000527</name>
</gene>
<dbReference type="InterPro" id="IPR050302">
    <property type="entry name" value="Rab_GAP_TBC_domain"/>
</dbReference>
<dbReference type="Gene3D" id="1.10.472.80">
    <property type="entry name" value="Ypt/Rab-GAP domain of gyp1p, domain 3"/>
    <property type="match status" value="1"/>
</dbReference>
<evidence type="ECO:0000313" key="4">
    <source>
        <dbReference type="Proteomes" id="UP000823046"/>
    </source>
</evidence>
<evidence type="ECO:0000313" key="3">
    <source>
        <dbReference type="EMBL" id="KAF8817734.1"/>
    </source>
</evidence>
<dbReference type="Pfam" id="PF00566">
    <property type="entry name" value="RabGAP-TBC"/>
    <property type="match status" value="1"/>
</dbReference>
<dbReference type="Proteomes" id="UP000823046">
    <property type="component" value="Unassembled WGS sequence"/>
</dbReference>
<protein>
    <recommendedName>
        <fullName evidence="2">Rab-GAP TBC domain-containing protein</fullName>
    </recommendedName>
</protein>
<keyword evidence="4" id="KW-1185">Reference proteome</keyword>
<proteinExistence type="predicted"/>
<feature type="domain" description="Rab-GAP TBC" evidence="2">
    <location>
        <begin position="24"/>
        <end position="183"/>
    </location>
</feature>
<name>A0ABQ7J3X5_9APIC</name>
<evidence type="ECO:0000256" key="1">
    <source>
        <dbReference type="SAM" id="Coils"/>
    </source>
</evidence>
<dbReference type="PANTHER" id="PTHR47219:SF20">
    <property type="entry name" value="TBC1 DOMAIN FAMILY MEMBER 2B"/>
    <property type="match status" value="1"/>
</dbReference>
<sequence length="262" mass="30145">MSSPVSSPTLKTVDAPCEISAELERIFDKDAERTFLNPVFQKILVQTLKDCYSIVQDYHQGMGFVVSFLLLFLQPSEVLTLINHLHETACKGYFKAASVSYVRDARVCMKIFKEKFPHIHKRIEDCCVPAEAFCSKWFVGLNIHVLTLEAETLFLENLFQQKTPIYLFQFALSLIQSCEEDLMKAKNASEVLEILRLSSNRYPITKSAKCDEKNISGSFFTKIVEEAPSFDISMEDVEALRMEVEEELYKEQQKRLQREAEV</sequence>
<dbReference type="InterPro" id="IPR035969">
    <property type="entry name" value="Rab-GAP_TBC_sf"/>
</dbReference>
<accession>A0ABQ7J3X5</accession>
<feature type="coiled-coil region" evidence="1">
    <location>
        <begin position="234"/>
        <end position="262"/>
    </location>
</feature>
<organism evidence="3 4">
    <name type="scientific">Cardiosporidium cionae</name>
    <dbReference type="NCBI Taxonomy" id="476202"/>
    <lineage>
        <taxon>Eukaryota</taxon>
        <taxon>Sar</taxon>
        <taxon>Alveolata</taxon>
        <taxon>Apicomplexa</taxon>
        <taxon>Aconoidasida</taxon>
        <taxon>Nephromycida</taxon>
        <taxon>Cardiosporidium</taxon>
    </lineage>
</organism>
<keyword evidence="1" id="KW-0175">Coiled coil</keyword>
<evidence type="ECO:0000259" key="2">
    <source>
        <dbReference type="Pfam" id="PF00566"/>
    </source>
</evidence>
<reference evidence="3 4" key="1">
    <citation type="journal article" date="2020" name="bioRxiv">
        <title>Metabolic contributions of an alphaproteobacterial endosymbiont in the apicomplexan Cardiosporidium cionae.</title>
        <authorList>
            <person name="Hunter E.S."/>
            <person name="Paight C.J."/>
            <person name="Lane C.E."/>
        </authorList>
    </citation>
    <scope>NUCLEOTIDE SEQUENCE [LARGE SCALE GENOMIC DNA]</scope>
    <source>
        <strain evidence="3">ESH_2018</strain>
    </source>
</reference>
<dbReference type="InterPro" id="IPR000195">
    <property type="entry name" value="Rab-GAP-TBC_dom"/>
</dbReference>
<dbReference type="EMBL" id="JADAQX010001708">
    <property type="protein sequence ID" value="KAF8817734.1"/>
    <property type="molecule type" value="Genomic_DNA"/>
</dbReference>
<dbReference type="SUPFAM" id="SSF47923">
    <property type="entry name" value="Ypt/Rab-GAP domain of gyp1p"/>
    <property type="match status" value="2"/>
</dbReference>
<dbReference type="PANTHER" id="PTHR47219">
    <property type="entry name" value="RAB GTPASE-ACTIVATING PROTEIN 1-LIKE"/>
    <property type="match status" value="1"/>
</dbReference>
<comment type="caution">
    <text evidence="3">The sequence shown here is derived from an EMBL/GenBank/DDBJ whole genome shotgun (WGS) entry which is preliminary data.</text>
</comment>